<keyword evidence="1" id="KW-1133">Transmembrane helix</keyword>
<dbReference type="RefSeq" id="WP_342629938.1">
    <property type="nucleotide sequence ID" value="NZ_CP152276.1"/>
</dbReference>
<dbReference type="InterPro" id="IPR020509">
    <property type="entry name" value="Uncharacterised_YnzE"/>
</dbReference>
<proteinExistence type="predicted"/>
<sequence length="130" mass="14397">MLRFSQLITCSLVAFLFWALAAWYVHAVPRSLTGLRGDIGFLTSIPVALCCVWLICRLARLQGNQILAGCVVVMADAMLYDAIALRWFPFIYASSDQACRLASAWLLWGYGISAWGALLFANRFGTISRA</sequence>
<dbReference type="EMBL" id="CP152276">
    <property type="protein sequence ID" value="XAE44720.1"/>
    <property type="molecule type" value="Genomic_DNA"/>
</dbReference>
<protein>
    <submittedName>
        <fullName evidence="2">DUF5367 family protein</fullName>
    </submittedName>
</protein>
<dbReference type="Proteomes" id="UP001449795">
    <property type="component" value="Chromosome"/>
</dbReference>
<evidence type="ECO:0000313" key="2">
    <source>
        <dbReference type="EMBL" id="XAE44720.1"/>
    </source>
</evidence>
<evidence type="ECO:0000313" key="3">
    <source>
        <dbReference type="Proteomes" id="UP001449795"/>
    </source>
</evidence>
<feature type="transmembrane region" description="Helical" evidence="1">
    <location>
        <begin position="101"/>
        <end position="121"/>
    </location>
</feature>
<name>A0ABZ3DAB8_9PROT</name>
<feature type="transmembrane region" description="Helical" evidence="1">
    <location>
        <begin position="66"/>
        <end position="89"/>
    </location>
</feature>
<keyword evidence="3" id="KW-1185">Reference proteome</keyword>
<organism evidence="2 3">
    <name type="scientific">Nguyenibacter vanlangensis</name>
    <dbReference type="NCBI Taxonomy" id="1216886"/>
    <lineage>
        <taxon>Bacteria</taxon>
        <taxon>Pseudomonadati</taxon>
        <taxon>Pseudomonadota</taxon>
        <taxon>Alphaproteobacteria</taxon>
        <taxon>Acetobacterales</taxon>
        <taxon>Acetobacteraceae</taxon>
        <taxon>Nguyenibacter</taxon>
    </lineage>
</organism>
<evidence type="ECO:0000256" key="1">
    <source>
        <dbReference type="SAM" id="Phobius"/>
    </source>
</evidence>
<reference evidence="2 3" key="1">
    <citation type="submission" date="2024-04" db="EMBL/GenBank/DDBJ databases">
        <title>Complete genome sequence of Nguyenibacter vanlangesis HBCM-1154, a strain capable of nitrogen fixation, IAA production, and phosphorus solubilization isolated from sugarcane soil.</title>
        <authorList>
            <person name="MY HANH P."/>
        </authorList>
    </citation>
    <scope>NUCLEOTIDE SEQUENCE [LARGE SCALE GENOMIC DNA]</scope>
    <source>
        <strain evidence="2 3">HBCM 1154</strain>
    </source>
</reference>
<accession>A0ABZ3DAB8</accession>
<keyword evidence="1" id="KW-0812">Transmembrane</keyword>
<feature type="transmembrane region" description="Helical" evidence="1">
    <location>
        <begin position="37"/>
        <end position="59"/>
    </location>
</feature>
<keyword evidence="1" id="KW-0472">Membrane</keyword>
<dbReference type="Pfam" id="PF17329">
    <property type="entry name" value="DUF5367"/>
    <property type="match status" value="1"/>
</dbReference>
<gene>
    <name evidence="2" type="ORF">AAC691_10010</name>
</gene>